<dbReference type="InterPro" id="IPR001965">
    <property type="entry name" value="Znf_PHD"/>
</dbReference>
<dbReference type="InterPro" id="IPR019787">
    <property type="entry name" value="Znf_PHD-finger"/>
</dbReference>
<feature type="compositionally biased region" description="Basic and acidic residues" evidence="5">
    <location>
        <begin position="77"/>
        <end position="104"/>
    </location>
</feature>
<dbReference type="AlphaFoldDB" id="A0A5B7HRN2"/>
<dbReference type="InterPro" id="IPR013083">
    <property type="entry name" value="Znf_RING/FYVE/PHD"/>
</dbReference>
<dbReference type="Gene3D" id="3.40.50.1110">
    <property type="entry name" value="SGNH hydrolase"/>
    <property type="match status" value="1"/>
</dbReference>
<feature type="region of interest" description="Disordered" evidence="5">
    <location>
        <begin position="77"/>
        <end position="125"/>
    </location>
</feature>
<keyword evidence="2 4" id="KW-0863">Zinc-finger</keyword>
<dbReference type="SUPFAM" id="SSF57903">
    <property type="entry name" value="FYVE/PHD zinc finger"/>
    <property type="match status" value="1"/>
</dbReference>
<dbReference type="GO" id="GO:0008270">
    <property type="term" value="F:zinc ion binding"/>
    <property type="evidence" value="ECO:0007669"/>
    <property type="project" value="UniProtKB-KW"/>
</dbReference>
<proteinExistence type="predicted"/>
<protein>
    <recommendedName>
        <fullName evidence="6">PHD-type domain-containing protein</fullName>
    </recommendedName>
</protein>
<feature type="compositionally biased region" description="Basic and acidic residues" evidence="5">
    <location>
        <begin position="113"/>
        <end position="125"/>
    </location>
</feature>
<evidence type="ECO:0000256" key="2">
    <source>
        <dbReference type="ARBA" id="ARBA00022771"/>
    </source>
</evidence>
<dbReference type="InterPro" id="IPR019786">
    <property type="entry name" value="Zinc_finger_PHD-type_CS"/>
</dbReference>
<dbReference type="PROSITE" id="PS01359">
    <property type="entry name" value="ZF_PHD_1"/>
    <property type="match status" value="1"/>
</dbReference>
<reference evidence="7 8" key="1">
    <citation type="submission" date="2019-05" db="EMBL/GenBank/DDBJ databases">
        <title>Another draft genome of Portunus trituberculatus and its Hox gene families provides insights of decapod evolution.</title>
        <authorList>
            <person name="Jeong J.-H."/>
            <person name="Song I."/>
            <person name="Kim S."/>
            <person name="Choi T."/>
            <person name="Kim D."/>
            <person name="Ryu S."/>
            <person name="Kim W."/>
        </authorList>
    </citation>
    <scope>NUCLEOTIDE SEQUENCE [LARGE SCALE GENOMIC DNA]</scope>
    <source>
        <tissue evidence="7">Muscle</tissue>
    </source>
</reference>
<evidence type="ECO:0000256" key="3">
    <source>
        <dbReference type="ARBA" id="ARBA00022833"/>
    </source>
</evidence>
<keyword evidence="8" id="KW-1185">Reference proteome</keyword>
<evidence type="ECO:0000313" key="8">
    <source>
        <dbReference type="Proteomes" id="UP000324222"/>
    </source>
</evidence>
<dbReference type="SMART" id="SM00249">
    <property type="entry name" value="PHD"/>
    <property type="match status" value="1"/>
</dbReference>
<gene>
    <name evidence="7" type="ORF">E2C01_069485</name>
</gene>
<evidence type="ECO:0000256" key="1">
    <source>
        <dbReference type="ARBA" id="ARBA00022723"/>
    </source>
</evidence>
<feature type="compositionally biased region" description="Basic and acidic residues" evidence="5">
    <location>
        <begin position="249"/>
        <end position="266"/>
    </location>
</feature>
<evidence type="ECO:0000256" key="4">
    <source>
        <dbReference type="PROSITE-ProRule" id="PRU00146"/>
    </source>
</evidence>
<dbReference type="SUPFAM" id="SSF52266">
    <property type="entry name" value="SGNH hydrolase"/>
    <property type="match status" value="1"/>
</dbReference>
<dbReference type="EMBL" id="VSRR010040373">
    <property type="protein sequence ID" value="MPC75100.1"/>
    <property type="molecule type" value="Genomic_DNA"/>
</dbReference>
<accession>A0A5B7HRN2</accession>
<name>A0A5B7HRN2_PORTR</name>
<evidence type="ECO:0000259" key="6">
    <source>
        <dbReference type="PROSITE" id="PS50016"/>
    </source>
</evidence>
<dbReference type="InterPro" id="IPR011011">
    <property type="entry name" value="Znf_FYVE_PHD"/>
</dbReference>
<dbReference type="Gene3D" id="3.30.40.10">
    <property type="entry name" value="Zinc/RING finger domain, C3HC4 (zinc finger)"/>
    <property type="match status" value="1"/>
</dbReference>
<dbReference type="CDD" id="cd15517">
    <property type="entry name" value="PHD_TCF19_like"/>
    <property type="match status" value="1"/>
</dbReference>
<feature type="domain" description="PHD-type" evidence="6">
    <location>
        <begin position="3"/>
        <end position="58"/>
    </location>
</feature>
<dbReference type="InterPro" id="IPR036514">
    <property type="entry name" value="SGNH_hydro_sf"/>
</dbReference>
<dbReference type="Pfam" id="PF00628">
    <property type="entry name" value="PHD"/>
    <property type="match status" value="1"/>
</dbReference>
<keyword evidence="1" id="KW-0479">Metal-binding</keyword>
<dbReference type="Proteomes" id="UP000324222">
    <property type="component" value="Unassembled WGS sequence"/>
</dbReference>
<evidence type="ECO:0000313" key="7">
    <source>
        <dbReference type="EMBL" id="MPC75100.1"/>
    </source>
</evidence>
<dbReference type="OrthoDB" id="6380254at2759"/>
<organism evidence="7 8">
    <name type="scientific">Portunus trituberculatus</name>
    <name type="common">Swimming crab</name>
    <name type="synonym">Neptunus trituberculatus</name>
    <dbReference type="NCBI Taxonomy" id="210409"/>
    <lineage>
        <taxon>Eukaryota</taxon>
        <taxon>Metazoa</taxon>
        <taxon>Ecdysozoa</taxon>
        <taxon>Arthropoda</taxon>
        <taxon>Crustacea</taxon>
        <taxon>Multicrustacea</taxon>
        <taxon>Malacostraca</taxon>
        <taxon>Eumalacostraca</taxon>
        <taxon>Eucarida</taxon>
        <taxon>Decapoda</taxon>
        <taxon>Pleocyemata</taxon>
        <taxon>Brachyura</taxon>
        <taxon>Eubrachyura</taxon>
        <taxon>Portunoidea</taxon>
        <taxon>Portunidae</taxon>
        <taxon>Portuninae</taxon>
        <taxon>Portunus</taxon>
    </lineage>
</organism>
<comment type="caution">
    <text evidence="7">The sequence shown here is derived from an EMBL/GenBank/DDBJ whole genome shotgun (WGS) entry which is preliminary data.</text>
</comment>
<sequence length="311" mass="34956">MPVCNCGVCGEALTVRVSAVVCEGCEVWYHMACVGFKSSTKALVNDNLMYFCDPCKEVTRNMWRSYWCRKEEKSVQTEDSGEKTEKSVQTKENPKEMKSSKTEEDVVGPQPSRQEEGPRQQHTMEMRKKKVLIKIIGDSMVKMMSSQVKCRMRGSGCTSLSGAKITDISKKVEEEAASMEDRMLIIQGGGNGLEYVGEDETVRNVVDAVKCGRQGPECGRRGCHAETRGRPVLRASKKIHQQKTARGAAENEDRVDEGKERQAELHRNGRVVDQFNLYEEDGVHLNNAGTARIGRRLCEWVRARSLQPMDQ</sequence>
<feature type="region of interest" description="Disordered" evidence="5">
    <location>
        <begin position="240"/>
        <end position="266"/>
    </location>
</feature>
<dbReference type="PROSITE" id="PS50016">
    <property type="entry name" value="ZF_PHD_2"/>
    <property type="match status" value="1"/>
</dbReference>
<keyword evidence="3" id="KW-0862">Zinc</keyword>
<evidence type="ECO:0000256" key="5">
    <source>
        <dbReference type="SAM" id="MobiDB-lite"/>
    </source>
</evidence>